<organism evidence="2 3">
    <name type="scientific">Protomyces lactucae-debilis</name>
    <dbReference type="NCBI Taxonomy" id="2754530"/>
    <lineage>
        <taxon>Eukaryota</taxon>
        <taxon>Fungi</taxon>
        <taxon>Dikarya</taxon>
        <taxon>Ascomycota</taxon>
        <taxon>Taphrinomycotina</taxon>
        <taxon>Taphrinomycetes</taxon>
        <taxon>Taphrinales</taxon>
        <taxon>Protomycetaceae</taxon>
        <taxon>Protomyces</taxon>
    </lineage>
</organism>
<feature type="compositionally biased region" description="Basic and acidic residues" evidence="1">
    <location>
        <begin position="80"/>
        <end position="98"/>
    </location>
</feature>
<dbReference type="OMA" id="MRASADK"/>
<feature type="region of interest" description="Disordered" evidence="1">
    <location>
        <begin position="1"/>
        <end position="40"/>
    </location>
</feature>
<proteinExistence type="predicted"/>
<evidence type="ECO:0000313" key="3">
    <source>
        <dbReference type="Proteomes" id="UP000193685"/>
    </source>
</evidence>
<name>A0A1Y2FQ64_PROLT</name>
<gene>
    <name evidence="2" type="ORF">BCR37DRAFT_205090</name>
</gene>
<feature type="region of interest" description="Disordered" evidence="1">
    <location>
        <begin position="63"/>
        <end position="220"/>
    </location>
</feature>
<feature type="compositionally biased region" description="Basic and acidic residues" evidence="1">
    <location>
        <begin position="175"/>
        <end position="186"/>
    </location>
</feature>
<feature type="compositionally biased region" description="Acidic residues" evidence="1">
    <location>
        <begin position="195"/>
        <end position="220"/>
    </location>
</feature>
<feature type="compositionally biased region" description="Basic and acidic residues" evidence="1">
    <location>
        <begin position="151"/>
        <end position="164"/>
    </location>
</feature>
<dbReference type="Proteomes" id="UP000193685">
    <property type="component" value="Unassembled WGS sequence"/>
</dbReference>
<keyword evidence="3" id="KW-1185">Reference proteome</keyword>
<evidence type="ECO:0000313" key="2">
    <source>
        <dbReference type="EMBL" id="ORY86133.1"/>
    </source>
</evidence>
<protein>
    <submittedName>
        <fullName evidence="2">Uncharacterized protein</fullName>
    </submittedName>
</protein>
<dbReference type="GeneID" id="63782978"/>
<comment type="caution">
    <text evidence="2">The sequence shown here is derived from an EMBL/GenBank/DDBJ whole genome shotgun (WGS) entry which is preliminary data.</text>
</comment>
<dbReference type="OrthoDB" id="4590707at2759"/>
<dbReference type="RefSeq" id="XP_040727315.1">
    <property type="nucleotide sequence ID" value="XM_040866379.1"/>
</dbReference>
<feature type="compositionally biased region" description="Polar residues" evidence="1">
    <location>
        <begin position="17"/>
        <end position="32"/>
    </location>
</feature>
<sequence length="220" mass="23740">MFRRSLSATRQHLAAATKQTSRQSSKRFNSSHAAGKSGDAKWALGAVAVTVPALAYLLAPPGKKADAHKAVHTAQAKVGLKTDEERDAAIEKVGDEVHGPQSRSDPAKHEQAQSQSDQAKTESGKSQSQAKENTVSSGDIKAKQSGISNTETKHKVDTVTKDGENPSAKSQETIDPTKPRGQEKKGPSKPAPKAEEEEDDDEEEDDEEDDDEEDEEEEKK</sequence>
<dbReference type="EMBL" id="MCFI01000003">
    <property type="protein sequence ID" value="ORY86133.1"/>
    <property type="molecule type" value="Genomic_DNA"/>
</dbReference>
<feature type="compositionally biased region" description="Polar residues" evidence="1">
    <location>
        <begin position="1"/>
        <end position="10"/>
    </location>
</feature>
<reference evidence="2 3" key="1">
    <citation type="submission" date="2016-07" db="EMBL/GenBank/DDBJ databases">
        <title>Pervasive Adenine N6-methylation of Active Genes in Fungi.</title>
        <authorList>
            <consortium name="DOE Joint Genome Institute"/>
            <person name="Mondo S.J."/>
            <person name="Dannebaum R.O."/>
            <person name="Kuo R.C."/>
            <person name="Labutti K."/>
            <person name="Haridas S."/>
            <person name="Kuo A."/>
            <person name="Salamov A."/>
            <person name="Ahrendt S.R."/>
            <person name="Lipzen A."/>
            <person name="Sullivan W."/>
            <person name="Andreopoulos W.B."/>
            <person name="Clum A."/>
            <person name="Lindquist E."/>
            <person name="Daum C."/>
            <person name="Ramamoorthy G.K."/>
            <person name="Gryganskyi A."/>
            <person name="Culley D."/>
            <person name="Magnuson J.K."/>
            <person name="James T.Y."/>
            <person name="O'Malley M.A."/>
            <person name="Stajich J.E."/>
            <person name="Spatafora J.W."/>
            <person name="Visel A."/>
            <person name="Grigoriev I.V."/>
        </authorList>
    </citation>
    <scope>NUCLEOTIDE SEQUENCE [LARGE SCALE GENOMIC DNA]</scope>
    <source>
        <strain evidence="2 3">12-1054</strain>
    </source>
</reference>
<accession>A0A1Y2FQ64</accession>
<evidence type="ECO:0000256" key="1">
    <source>
        <dbReference type="SAM" id="MobiDB-lite"/>
    </source>
</evidence>
<dbReference type="AlphaFoldDB" id="A0A1Y2FQ64"/>
<feature type="compositionally biased region" description="Polar residues" evidence="1">
    <location>
        <begin position="124"/>
        <end position="137"/>
    </location>
</feature>